<reference evidence="3 4" key="1">
    <citation type="submission" date="2019-04" db="EMBL/GenBank/DDBJ databases">
        <title>Reference strain of H23.</title>
        <authorList>
            <person name="Luo X."/>
        </authorList>
    </citation>
    <scope>NUCLEOTIDE SEQUENCE [LARGE SCALE GENOMIC DNA]</scope>
    <source>
        <strain evidence="3 4">H23</strain>
    </source>
</reference>
<feature type="signal peptide" evidence="2">
    <location>
        <begin position="1"/>
        <end position="20"/>
    </location>
</feature>
<accession>A0A4U5JX70</accession>
<feature type="chain" id="PRO_5020330390" evidence="2">
    <location>
        <begin position="21"/>
        <end position="201"/>
    </location>
</feature>
<keyword evidence="2" id="KW-0732">Signal</keyword>
<dbReference type="Proteomes" id="UP000308707">
    <property type="component" value="Unassembled WGS sequence"/>
</dbReference>
<keyword evidence="4" id="KW-1185">Reference proteome</keyword>
<evidence type="ECO:0000256" key="1">
    <source>
        <dbReference type="SAM" id="MobiDB-lite"/>
    </source>
</evidence>
<evidence type="ECO:0000313" key="3">
    <source>
        <dbReference type="EMBL" id="TKR33766.1"/>
    </source>
</evidence>
<evidence type="ECO:0000256" key="2">
    <source>
        <dbReference type="SAM" id="SignalP"/>
    </source>
</evidence>
<proteinExistence type="predicted"/>
<evidence type="ECO:0000313" key="4">
    <source>
        <dbReference type="Proteomes" id="UP000308707"/>
    </source>
</evidence>
<dbReference type="RefSeq" id="WP_137265972.1">
    <property type="nucleotide sequence ID" value="NZ_SZUA01000001.1"/>
</dbReference>
<comment type="caution">
    <text evidence="3">The sequence shown here is derived from an EMBL/GenBank/DDBJ whole genome shotgun (WGS) entry which is preliminary data.</text>
</comment>
<dbReference type="OrthoDB" id="117664at2"/>
<name>A0A4U5JX70_9GAMM</name>
<dbReference type="EMBL" id="SZUA01000001">
    <property type="protein sequence ID" value="TKR33766.1"/>
    <property type="molecule type" value="Genomic_DNA"/>
</dbReference>
<gene>
    <name evidence="3" type="ORF">FCE95_05660</name>
</gene>
<protein>
    <submittedName>
        <fullName evidence="3">Uncharacterized protein</fullName>
    </submittedName>
</protein>
<sequence>MGVALWAALAFAGAPAQTAAAEAAQTSSSVSADPQGLRIPAETVLVIETLEPLSSSALKRGDKFAFRLAEPWPVEGAPALAAGTQGVGEVVHAQAAHGGGAPGELLLAARYLEIGGQRIPLRGYKLGATGKSNAGLALGASFATGPFALFIRGREIEIPAHTRGEARVAQDTALASVPIAPNSPASTDHATATVTSPEESP</sequence>
<organism evidence="3 4">
    <name type="scientific">Luteimonas gilva</name>
    <dbReference type="NCBI Taxonomy" id="2572684"/>
    <lineage>
        <taxon>Bacteria</taxon>
        <taxon>Pseudomonadati</taxon>
        <taxon>Pseudomonadota</taxon>
        <taxon>Gammaproteobacteria</taxon>
        <taxon>Lysobacterales</taxon>
        <taxon>Lysobacteraceae</taxon>
        <taxon>Luteimonas</taxon>
    </lineage>
</organism>
<feature type="compositionally biased region" description="Polar residues" evidence="1">
    <location>
        <begin position="183"/>
        <end position="201"/>
    </location>
</feature>
<feature type="region of interest" description="Disordered" evidence="1">
    <location>
        <begin position="177"/>
        <end position="201"/>
    </location>
</feature>
<dbReference type="AlphaFoldDB" id="A0A4U5JX70"/>